<keyword evidence="1" id="KW-0732">Signal</keyword>
<dbReference type="Proteomes" id="UP000006334">
    <property type="component" value="Unassembled WGS sequence"/>
</dbReference>
<reference evidence="2 3" key="1">
    <citation type="journal article" date="2017" name="Antonie Van Leeuwenhoek">
        <title>Rhizobium rhizosphaerae sp. nov., a novel species isolated from rice rhizosphere.</title>
        <authorList>
            <person name="Zhao J.J."/>
            <person name="Zhang J."/>
            <person name="Zhang R.J."/>
            <person name="Zhang C.W."/>
            <person name="Yin H.Q."/>
            <person name="Zhang X.X."/>
        </authorList>
    </citation>
    <scope>NUCLEOTIDE SEQUENCE [LARGE SCALE GENOMIC DNA]</scope>
    <source>
        <strain evidence="2 3">E3</strain>
    </source>
</reference>
<gene>
    <name evidence="2" type="ORF">GLIP_2271</name>
</gene>
<keyword evidence="3" id="KW-1185">Reference proteome</keyword>
<proteinExistence type="predicted"/>
<protein>
    <submittedName>
        <fullName evidence="2">Uncharacterized protein</fullName>
    </submittedName>
</protein>
<dbReference type="AlphaFoldDB" id="K6X2N9"/>
<evidence type="ECO:0000313" key="3">
    <source>
        <dbReference type="Proteomes" id="UP000006334"/>
    </source>
</evidence>
<name>K6X2N9_9ALTE</name>
<accession>K6X2N9</accession>
<feature type="signal peptide" evidence="1">
    <location>
        <begin position="1"/>
        <end position="25"/>
    </location>
</feature>
<dbReference type="STRING" id="1127673.GLIP_2271"/>
<evidence type="ECO:0000256" key="1">
    <source>
        <dbReference type="SAM" id="SignalP"/>
    </source>
</evidence>
<dbReference type="OrthoDB" id="7628647at2"/>
<comment type="caution">
    <text evidence="2">The sequence shown here is derived from an EMBL/GenBank/DDBJ whole genome shotgun (WGS) entry which is preliminary data.</text>
</comment>
<organism evidence="2 3">
    <name type="scientific">Aliiglaciecola lipolytica E3</name>
    <dbReference type="NCBI Taxonomy" id="1127673"/>
    <lineage>
        <taxon>Bacteria</taxon>
        <taxon>Pseudomonadati</taxon>
        <taxon>Pseudomonadota</taxon>
        <taxon>Gammaproteobacteria</taxon>
        <taxon>Alteromonadales</taxon>
        <taxon>Alteromonadaceae</taxon>
        <taxon>Aliiglaciecola</taxon>
    </lineage>
</organism>
<feature type="chain" id="PRO_5003898915" evidence="1">
    <location>
        <begin position="26"/>
        <end position="244"/>
    </location>
</feature>
<evidence type="ECO:0000313" key="2">
    <source>
        <dbReference type="EMBL" id="GAC14899.1"/>
    </source>
</evidence>
<dbReference type="EMBL" id="BAEN01000041">
    <property type="protein sequence ID" value="GAC14899.1"/>
    <property type="molecule type" value="Genomic_DNA"/>
</dbReference>
<sequence length="244" mass="27062">MLLIKQSKLVIAVLTVLCISAKTHANNTSGVTGPIVKPNDQSYQFRTAYTPSDNGEREQLVVRMNVQKSVSDDVRLRVVGQVRDTTGSFEFDSISADLLWQFQHKEDGIWDSAVRFDLKARKAHRSEGFSFKWTNRWSFAPEWSLTQVLSFSRDIGGDNPASGTYLESRTGLAYKSSKNLTFSLDSFNQLGKIGDFGSANQESHQIGPSMSGKIEGFSYSVSYLAGVSSAAKDNVFRLFIGKSF</sequence>
<dbReference type="RefSeq" id="WP_008844715.1">
    <property type="nucleotide sequence ID" value="NZ_BAEN01000041.1"/>
</dbReference>